<comment type="caution">
    <text evidence="1">The sequence shown here is derived from an EMBL/GenBank/DDBJ whole genome shotgun (WGS) entry which is preliminary data.</text>
</comment>
<protein>
    <submittedName>
        <fullName evidence="1">Uncharacterized protein</fullName>
    </submittedName>
</protein>
<name>A0AA38FZ96_TAXCH</name>
<sequence>EFETGNCLGETLLKFVEEQHYYLESGKQLITWTVLMRRNEIPNGKQQMQQ</sequence>
<evidence type="ECO:0000313" key="1">
    <source>
        <dbReference type="EMBL" id="KAH9313194.1"/>
    </source>
</evidence>
<feature type="non-terminal residue" evidence="1">
    <location>
        <position position="1"/>
    </location>
</feature>
<proteinExistence type="predicted"/>
<feature type="non-terminal residue" evidence="1">
    <location>
        <position position="50"/>
    </location>
</feature>
<dbReference type="AlphaFoldDB" id="A0AA38FZ96"/>
<keyword evidence="2" id="KW-1185">Reference proteome</keyword>
<gene>
    <name evidence="1" type="ORF">KI387_028229</name>
</gene>
<reference evidence="1 2" key="1">
    <citation type="journal article" date="2021" name="Nat. Plants">
        <title>The Taxus genome provides insights into paclitaxel biosynthesis.</title>
        <authorList>
            <person name="Xiong X."/>
            <person name="Gou J."/>
            <person name="Liao Q."/>
            <person name="Li Y."/>
            <person name="Zhou Q."/>
            <person name="Bi G."/>
            <person name="Li C."/>
            <person name="Du R."/>
            <person name="Wang X."/>
            <person name="Sun T."/>
            <person name="Guo L."/>
            <person name="Liang H."/>
            <person name="Lu P."/>
            <person name="Wu Y."/>
            <person name="Zhang Z."/>
            <person name="Ro D.K."/>
            <person name="Shang Y."/>
            <person name="Huang S."/>
            <person name="Yan J."/>
        </authorList>
    </citation>
    <scope>NUCLEOTIDE SEQUENCE [LARGE SCALE GENOMIC DNA]</scope>
    <source>
        <strain evidence="1">Ta-2019</strain>
    </source>
</reference>
<dbReference type="EMBL" id="JAHRHJ020000006">
    <property type="protein sequence ID" value="KAH9313194.1"/>
    <property type="molecule type" value="Genomic_DNA"/>
</dbReference>
<organism evidence="1 2">
    <name type="scientific">Taxus chinensis</name>
    <name type="common">Chinese yew</name>
    <name type="synonym">Taxus wallichiana var. chinensis</name>
    <dbReference type="NCBI Taxonomy" id="29808"/>
    <lineage>
        <taxon>Eukaryota</taxon>
        <taxon>Viridiplantae</taxon>
        <taxon>Streptophyta</taxon>
        <taxon>Embryophyta</taxon>
        <taxon>Tracheophyta</taxon>
        <taxon>Spermatophyta</taxon>
        <taxon>Pinopsida</taxon>
        <taxon>Pinidae</taxon>
        <taxon>Conifers II</taxon>
        <taxon>Cupressales</taxon>
        <taxon>Taxaceae</taxon>
        <taxon>Taxus</taxon>
    </lineage>
</organism>
<dbReference type="Proteomes" id="UP000824469">
    <property type="component" value="Unassembled WGS sequence"/>
</dbReference>
<evidence type="ECO:0000313" key="2">
    <source>
        <dbReference type="Proteomes" id="UP000824469"/>
    </source>
</evidence>
<accession>A0AA38FZ96</accession>